<dbReference type="InterPro" id="IPR036318">
    <property type="entry name" value="FAD-bd_PCMH-like_sf"/>
</dbReference>
<dbReference type="Pfam" id="PF01565">
    <property type="entry name" value="FAD_binding_4"/>
    <property type="match status" value="2"/>
</dbReference>
<protein>
    <recommendedName>
        <fullName evidence="2">FAD-binding PCMH-type domain-containing protein</fullName>
    </recommendedName>
</protein>
<dbReference type="InterPro" id="IPR006094">
    <property type="entry name" value="Oxid_FAD_bind_N"/>
</dbReference>
<dbReference type="Gene3D" id="3.40.462.20">
    <property type="match status" value="2"/>
</dbReference>
<feature type="domain" description="FAD-binding PCMH-type" evidence="2">
    <location>
        <begin position="1"/>
        <end position="124"/>
    </location>
</feature>
<dbReference type="EMBL" id="JAKOGI010000030">
    <property type="protein sequence ID" value="KAJ8448391.1"/>
    <property type="molecule type" value="Genomic_DNA"/>
</dbReference>
<evidence type="ECO:0000259" key="2">
    <source>
        <dbReference type="PROSITE" id="PS51387"/>
    </source>
</evidence>
<dbReference type="InterPro" id="IPR016169">
    <property type="entry name" value="FAD-bd_PCMH_sub2"/>
</dbReference>
<sequence length="730" mass="82369">MVLDLVKLRLFSIDINDETAWVEAGATLGEFYYKIAERSNVYGFPAGICTSVGIGGHITGGAYGAMLRKCGLAADNVIDARLVNAEGQVLDRRAMGEDLFWAIRGGGGGSFGVILAWKVNLVPVPAKVTVFSISKTMEENDSKLFNTWQHAVDKLDEDLFIKVTMQRTQPNEKGERQVTMEYQGMFLGQAKKLLRIMSASFPELGLSRTDCQEMTWIESVLFIGGYPKGTLAQVLLEAESLFKMYFKAKSDFVRDRIPETAIQEIRRRLMRNSGSIIFTPYGGKMNRISEFETLFPHRNGTKYMIQYVTAWQDGRESEATNLKWIRSVYKFIKPYVSQHPRTAYDNYRDFDLGMNVKANIITSKKASFWGYKYFKRNFNRPGPHVKIWLDVRGNWGKPVVVFTPLHESHIQAAVICSKQLGVHLRIRSGGHVYEGVSYALTIDDCPFVVLDLAKLRPVSVDLKDETAWVEAGATVGGPYGAMLRKYGPAADNIIDAHLVDSEGRILDRKAMREKHFWAIRGGGGGSFGVVVAWKVKSLIRTHFKAKSDFFRDRIPEIAIQKLWRRVKVSVDIKDETAWVEDGATVGELYFKIAEKSNLFNAWQHAADNLDEDLLLKVTKQSTNPDEKGERNVTINYQGLFLGEVSRLPRIMSKNCQDLTWIESVLFMGGCPNGTSAQVLLQAISLFRIYFKAKSDYVRDPIPEIAIQEPWRRLKGDSGILIFTPYGGKMN</sequence>
<reference evidence="3" key="1">
    <citation type="submission" date="2022-04" db="EMBL/GenBank/DDBJ databases">
        <title>Carnegiea gigantea Genome sequencing and assembly v2.</title>
        <authorList>
            <person name="Copetti D."/>
            <person name="Sanderson M.J."/>
            <person name="Burquez A."/>
            <person name="Wojciechowski M.F."/>
        </authorList>
    </citation>
    <scope>NUCLEOTIDE SEQUENCE</scope>
    <source>
        <strain evidence="3">SGP5-SGP5p</strain>
        <tissue evidence="3">Aerial part</tissue>
    </source>
</reference>
<evidence type="ECO:0000313" key="4">
    <source>
        <dbReference type="Proteomes" id="UP001153076"/>
    </source>
</evidence>
<comment type="cofactor">
    <cofactor evidence="1">
        <name>FAD</name>
        <dbReference type="ChEBI" id="CHEBI:57692"/>
    </cofactor>
</comment>
<name>A0A9Q1KPI4_9CARY</name>
<dbReference type="PROSITE" id="PS51387">
    <property type="entry name" value="FAD_PCMH"/>
    <property type="match status" value="1"/>
</dbReference>
<organism evidence="3 4">
    <name type="scientific">Carnegiea gigantea</name>
    <dbReference type="NCBI Taxonomy" id="171969"/>
    <lineage>
        <taxon>Eukaryota</taxon>
        <taxon>Viridiplantae</taxon>
        <taxon>Streptophyta</taxon>
        <taxon>Embryophyta</taxon>
        <taxon>Tracheophyta</taxon>
        <taxon>Spermatophyta</taxon>
        <taxon>Magnoliopsida</taxon>
        <taxon>eudicotyledons</taxon>
        <taxon>Gunneridae</taxon>
        <taxon>Pentapetalae</taxon>
        <taxon>Caryophyllales</taxon>
        <taxon>Cactineae</taxon>
        <taxon>Cactaceae</taxon>
        <taxon>Cactoideae</taxon>
        <taxon>Echinocereeae</taxon>
        <taxon>Carnegiea</taxon>
    </lineage>
</organism>
<dbReference type="OrthoDB" id="415825at2759"/>
<comment type="caution">
    <text evidence="3">The sequence shown here is derived from an EMBL/GenBank/DDBJ whole genome shotgun (WGS) entry which is preliminary data.</text>
</comment>
<evidence type="ECO:0000313" key="3">
    <source>
        <dbReference type="EMBL" id="KAJ8448391.1"/>
    </source>
</evidence>
<dbReference type="InterPro" id="IPR016167">
    <property type="entry name" value="FAD-bd_PCMH_sub1"/>
</dbReference>
<dbReference type="InterPro" id="IPR016166">
    <property type="entry name" value="FAD-bd_PCMH"/>
</dbReference>
<accession>A0A9Q1KPI4</accession>
<keyword evidence="4" id="KW-1185">Reference proteome</keyword>
<proteinExistence type="predicted"/>
<dbReference type="GO" id="GO:0071949">
    <property type="term" value="F:FAD binding"/>
    <property type="evidence" value="ECO:0007669"/>
    <property type="project" value="InterPro"/>
</dbReference>
<dbReference type="PANTHER" id="PTHR32448">
    <property type="entry name" value="OS08G0158400 PROTEIN"/>
    <property type="match status" value="1"/>
</dbReference>
<dbReference type="SUPFAM" id="SSF56176">
    <property type="entry name" value="FAD-binding/transporter-associated domain-like"/>
    <property type="match status" value="2"/>
</dbReference>
<dbReference type="Proteomes" id="UP001153076">
    <property type="component" value="Unassembled WGS sequence"/>
</dbReference>
<gene>
    <name evidence="3" type="ORF">Cgig2_022019</name>
</gene>
<dbReference type="Gene3D" id="3.30.43.10">
    <property type="entry name" value="Uridine Diphospho-n-acetylenolpyruvylglucosamine Reductase, domain 2"/>
    <property type="match status" value="1"/>
</dbReference>
<evidence type="ECO:0000256" key="1">
    <source>
        <dbReference type="ARBA" id="ARBA00001974"/>
    </source>
</evidence>
<dbReference type="AlphaFoldDB" id="A0A9Q1KPI4"/>
<dbReference type="Gene3D" id="3.30.465.10">
    <property type="match status" value="2"/>
</dbReference>